<evidence type="ECO:0000313" key="2">
    <source>
        <dbReference type="EMBL" id="NHQ84891.1"/>
    </source>
</evidence>
<gene>
    <name evidence="2" type="ORF">HA050_02040</name>
</gene>
<dbReference type="Proteomes" id="UP000712570">
    <property type="component" value="Unassembled WGS sequence"/>
</dbReference>
<evidence type="ECO:0000256" key="1">
    <source>
        <dbReference type="SAM" id="MobiDB-lite"/>
    </source>
</evidence>
<comment type="caution">
    <text evidence="2">The sequence shown here is derived from an EMBL/GenBank/DDBJ whole genome shotgun (WGS) entry which is preliminary data.</text>
</comment>
<reference evidence="2 3" key="1">
    <citation type="submission" date="2020-03" db="EMBL/GenBank/DDBJ databases">
        <title>Draft genome sequence of environmentally isolated violet-colored cultures.</title>
        <authorList>
            <person name="Wilson H.S."/>
        </authorList>
    </citation>
    <scope>NUCLEOTIDE SEQUENCE [LARGE SCALE GENOMIC DNA]</scope>
    <source>
        <strain evidence="2 3">HSC-16F04</strain>
    </source>
</reference>
<name>A0ABX0KMP1_9NEIS</name>
<feature type="compositionally biased region" description="Basic and acidic residues" evidence="1">
    <location>
        <begin position="9"/>
        <end position="19"/>
    </location>
</feature>
<organism evidence="2 3">
    <name type="scientific">Iodobacter violaceini</name>
    <dbReference type="NCBI Taxonomy" id="3044271"/>
    <lineage>
        <taxon>Bacteria</taxon>
        <taxon>Pseudomonadati</taxon>
        <taxon>Pseudomonadota</taxon>
        <taxon>Betaproteobacteria</taxon>
        <taxon>Neisseriales</taxon>
        <taxon>Chitinibacteraceae</taxon>
        <taxon>Iodobacter</taxon>
    </lineage>
</organism>
<sequence>MLKNTTKPDNTRPEQRPETKPLPPVSFDHDGFASHDGVVPCFCHDTHTLEYIGKAEMWVSKDCGLPAGAVLDAPKVRPAKNKAIIRDKADQCWALIEDYRKMIAYQTSDGAARLIDTLGPIPEGFTLLPYFEGAVWNGKKWITEAQPIPLVLDSPPVIADDQLLALNEKVERLESLLAQVLSETPA</sequence>
<evidence type="ECO:0000313" key="3">
    <source>
        <dbReference type="Proteomes" id="UP000712570"/>
    </source>
</evidence>
<dbReference type="RefSeq" id="WP_166821411.1">
    <property type="nucleotide sequence ID" value="NZ_JAAOLX010000001.1"/>
</dbReference>
<protein>
    <submittedName>
        <fullName evidence="2">Uncharacterized protein</fullName>
    </submittedName>
</protein>
<feature type="region of interest" description="Disordered" evidence="1">
    <location>
        <begin position="1"/>
        <end position="27"/>
    </location>
</feature>
<keyword evidence="3" id="KW-1185">Reference proteome</keyword>
<accession>A0ABX0KMP1</accession>
<dbReference type="EMBL" id="JAAOLX010000001">
    <property type="protein sequence ID" value="NHQ84891.1"/>
    <property type="molecule type" value="Genomic_DNA"/>
</dbReference>
<proteinExistence type="predicted"/>